<dbReference type="EMBL" id="KZ664212">
    <property type="protein sequence ID" value="PPS06926.1"/>
    <property type="molecule type" value="Genomic_DNA"/>
</dbReference>
<evidence type="ECO:0000313" key="1">
    <source>
        <dbReference type="EMBL" id="PPS06926.1"/>
    </source>
</evidence>
<sequence>MMHCRSCMIMLKGRVKHFMPAIVRALQRIVGANAAPIRQGLPLECLCTLGGKEFGGVRGGDLTRAEYWLEGVIRILGSPLVDDSRTWYCTQESDLGLFLGVFPEEVCGKAVSGVKEMRVHGCSPGYFFCRLVRS</sequence>
<name>A0A2P5XUF9_GOSBA</name>
<dbReference type="AlphaFoldDB" id="A0A2P5XUF9"/>
<reference evidence="1 2" key="1">
    <citation type="submission" date="2015-01" db="EMBL/GenBank/DDBJ databases">
        <title>Genome of allotetraploid Gossypium barbadense reveals genomic plasticity and fiber elongation in cotton evolution.</title>
        <authorList>
            <person name="Chen X."/>
            <person name="Liu X."/>
            <person name="Zhao B."/>
            <person name="Zheng H."/>
            <person name="Hu Y."/>
            <person name="Lu G."/>
            <person name="Yang C."/>
            <person name="Chen J."/>
            <person name="Shan C."/>
            <person name="Zhang L."/>
            <person name="Zhou Y."/>
            <person name="Wang L."/>
            <person name="Guo W."/>
            <person name="Bai Y."/>
            <person name="Ruan J."/>
            <person name="Shangguan X."/>
            <person name="Mao Y."/>
            <person name="Jiang J."/>
            <person name="Zhu Y."/>
            <person name="Lei J."/>
            <person name="Kang H."/>
            <person name="Chen S."/>
            <person name="He X."/>
            <person name="Wang R."/>
            <person name="Wang Y."/>
            <person name="Chen J."/>
            <person name="Wang L."/>
            <person name="Yu S."/>
            <person name="Wang B."/>
            <person name="Wei J."/>
            <person name="Song S."/>
            <person name="Lu X."/>
            <person name="Gao Z."/>
            <person name="Gu W."/>
            <person name="Deng X."/>
            <person name="Ma D."/>
            <person name="Wang S."/>
            <person name="Liang W."/>
            <person name="Fang L."/>
            <person name="Cai C."/>
            <person name="Zhu X."/>
            <person name="Zhou B."/>
            <person name="Zhang Y."/>
            <person name="Chen Z."/>
            <person name="Xu S."/>
            <person name="Zhu R."/>
            <person name="Wang S."/>
            <person name="Zhang T."/>
            <person name="Zhao G."/>
        </authorList>
    </citation>
    <scope>NUCLEOTIDE SEQUENCE [LARGE SCALE GENOMIC DNA]</scope>
    <source>
        <strain evidence="2">cv. Xinhai21</strain>
        <tissue evidence="1">Leaf</tissue>
    </source>
</reference>
<gene>
    <name evidence="1" type="ORF">GOBAR_AA13720</name>
</gene>
<proteinExistence type="predicted"/>
<evidence type="ECO:0000313" key="2">
    <source>
        <dbReference type="Proteomes" id="UP000239757"/>
    </source>
</evidence>
<protein>
    <submittedName>
        <fullName evidence="1">Uncharacterized protein</fullName>
    </submittedName>
</protein>
<dbReference type="Proteomes" id="UP000239757">
    <property type="component" value="Unassembled WGS sequence"/>
</dbReference>
<organism evidence="1 2">
    <name type="scientific">Gossypium barbadense</name>
    <name type="common">Sea Island cotton</name>
    <name type="synonym">Hibiscus barbadensis</name>
    <dbReference type="NCBI Taxonomy" id="3634"/>
    <lineage>
        <taxon>Eukaryota</taxon>
        <taxon>Viridiplantae</taxon>
        <taxon>Streptophyta</taxon>
        <taxon>Embryophyta</taxon>
        <taxon>Tracheophyta</taxon>
        <taxon>Spermatophyta</taxon>
        <taxon>Magnoliopsida</taxon>
        <taxon>eudicotyledons</taxon>
        <taxon>Gunneridae</taxon>
        <taxon>Pentapetalae</taxon>
        <taxon>rosids</taxon>
        <taxon>malvids</taxon>
        <taxon>Malvales</taxon>
        <taxon>Malvaceae</taxon>
        <taxon>Malvoideae</taxon>
        <taxon>Gossypium</taxon>
    </lineage>
</organism>
<accession>A0A2P5XUF9</accession>